<dbReference type="SUPFAM" id="SSF46579">
    <property type="entry name" value="Prefoldin"/>
    <property type="match status" value="1"/>
</dbReference>
<keyword evidence="19" id="KW-1185">Reference proteome</keyword>
<dbReference type="CTD" id="8725"/>
<dbReference type="GO" id="GO:0005634">
    <property type="term" value="C:nucleus"/>
    <property type="evidence" value="ECO:0007669"/>
    <property type="project" value="UniProtKB-SubCell"/>
</dbReference>
<dbReference type="Pfam" id="PF02996">
    <property type="entry name" value="Prefoldin"/>
    <property type="match status" value="1"/>
</dbReference>
<protein>
    <recommendedName>
        <fullName evidence="17">Protein phosphatase 1 regulatory subunit 19</fullName>
    </recommendedName>
    <alternativeName>
        <fullName evidence="16">RNA polymerase II subunit 5-mediating protein</fullName>
    </alternativeName>
</protein>
<evidence type="ECO:0000256" key="11">
    <source>
        <dbReference type="ARBA" id="ARBA00023242"/>
    </source>
</evidence>
<dbReference type="InterPro" id="IPR052255">
    <property type="entry name" value="RNA_pol_II_subunit5-mediator"/>
</dbReference>
<dbReference type="OrthoDB" id="21413at2759"/>
<dbReference type="PANTHER" id="PTHR15111:SF0">
    <property type="entry name" value="UNCONVENTIONAL PREFOLDIN RPB5 INTERACTOR 1"/>
    <property type="match status" value="1"/>
</dbReference>
<feature type="compositionally biased region" description="Polar residues" evidence="18">
    <location>
        <begin position="432"/>
        <end position="452"/>
    </location>
</feature>
<keyword evidence="6" id="KW-0678">Repressor</keyword>
<evidence type="ECO:0000256" key="14">
    <source>
        <dbReference type="ARBA" id="ARBA00053952"/>
    </source>
</evidence>
<feature type="compositionally biased region" description="Basic and acidic residues" evidence="18">
    <location>
        <begin position="380"/>
        <end position="391"/>
    </location>
</feature>
<keyword evidence="9" id="KW-0496">Mitochondrion</keyword>
<dbReference type="Gene3D" id="1.10.287.370">
    <property type="match status" value="1"/>
</dbReference>
<evidence type="ECO:0000256" key="1">
    <source>
        <dbReference type="ARBA" id="ARBA00004123"/>
    </source>
</evidence>
<evidence type="ECO:0000256" key="3">
    <source>
        <dbReference type="ARBA" id="ARBA00004279"/>
    </source>
</evidence>
<feature type="compositionally biased region" description="Basic residues" evidence="18">
    <location>
        <begin position="516"/>
        <end position="528"/>
    </location>
</feature>
<organism evidence="19 20">
    <name type="scientific">Acanthaster planci</name>
    <name type="common">Crown-of-thorns starfish</name>
    <dbReference type="NCBI Taxonomy" id="133434"/>
    <lineage>
        <taxon>Eukaryota</taxon>
        <taxon>Metazoa</taxon>
        <taxon>Echinodermata</taxon>
        <taxon>Eleutherozoa</taxon>
        <taxon>Asterozoa</taxon>
        <taxon>Asteroidea</taxon>
        <taxon>Valvatacea</taxon>
        <taxon>Valvatida</taxon>
        <taxon>Acanthasteridae</taxon>
        <taxon>Acanthaster</taxon>
    </lineage>
</organism>
<feature type="region of interest" description="Disordered" evidence="18">
    <location>
        <begin position="205"/>
        <end position="528"/>
    </location>
</feature>
<dbReference type="GO" id="GO:0005739">
    <property type="term" value="C:mitochondrion"/>
    <property type="evidence" value="ECO:0007669"/>
    <property type="project" value="UniProtKB-SubCell"/>
</dbReference>
<evidence type="ECO:0000256" key="17">
    <source>
        <dbReference type="ARBA" id="ARBA00082683"/>
    </source>
</evidence>
<accession>A0A8B7ZT41</accession>
<evidence type="ECO:0000256" key="15">
    <source>
        <dbReference type="ARBA" id="ARBA00064379"/>
    </source>
</evidence>
<evidence type="ECO:0000256" key="5">
    <source>
        <dbReference type="ARBA" id="ARBA00022490"/>
    </source>
</evidence>
<dbReference type="GO" id="GO:0000122">
    <property type="term" value="P:negative regulation of transcription by RNA polymerase II"/>
    <property type="evidence" value="ECO:0007669"/>
    <property type="project" value="TreeGrafter"/>
</dbReference>
<keyword evidence="12" id="KW-0966">Cell projection</keyword>
<evidence type="ECO:0000313" key="19">
    <source>
        <dbReference type="Proteomes" id="UP000694845"/>
    </source>
</evidence>
<dbReference type="GO" id="GO:0030425">
    <property type="term" value="C:dendrite"/>
    <property type="evidence" value="ECO:0007669"/>
    <property type="project" value="UniProtKB-SubCell"/>
</dbReference>
<comment type="subunit">
    <text evidence="15">Homodimer. Component of the PAQosome complex which is responsible for the biogenesis of several protein complexes and which consists of R2TP complex members RUVBL1, RUVBL2, RPAP3 and PIH1D1, URI complex members PFDN2, PFDN6, PDRG1, UXT and URI1 as well as ASDURF, POLR2E and DNAAF10/WDR92. Interacts with POLR2E/RPB5, RUVBL2 and RUVBL1. Interacts with PFDN2, PFDN4 and STAP1; the interactions are phosphorylation-dependent and occur in a growth-dependent manner in the mitochondrion. Interacts with UXT. Interacts with PPP1CC; the interaction is phosphorylation-dependent and occurs in a growth factor-dependent manner. Interacts (via the middle C-terminal region) with GTF2F1 and GTF2F2. Interacts with DMAP1. Interacts with TSC1 and TSC2. Interacts with PRPF8 and EFTUD2 in a ZNHIT2-dependent manner.</text>
</comment>
<dbReference type="FunFam" id="1.10.287.370:FF:000008">
    <property type="entry name" value="unconventional prefoldin RPB5 interactor 1"/>
    <property type="match status" value="1"/>
</dbReference>
<feature type="compositionally biased region" description="Acidic residues" evidence="18">
    <location>
        <begin position="314"/>
        <end position="339"/>
    </location>
</feature>
<comment type="function">
    <text evidence="14">Plays a central role in maintaining S6K1 signaling and BAD phosphorylation under normal growth conditions thereby protecting cells from potential deleterious effects of sustained S6K1 signaling. The URI1-PPP1CC complex acts as a central component of a negative feedback mechanism that counteracts excessive S6K1 survival signaling to BAD in response to growth factors. Mediates inhibition of PPP1CC phosphatase activity in mitochondria. Coordinates the regulation of nutrient-sensitive gene expression availability in a mTOR-dependent manner. Seems to be a scaffolding protein able to assemble a prefoldin-like complex that contains PFDs and proteins with roles in transcription and ubiquitination.</text>
</comment>
<evidence type="ECO:0000256" key="2">
    <source>
        <dbReference type="ARBA" id="ARBA00004173"/>
    </source>
</evidence>
<comment type="subcellular location">
    <subcellularLocation>
        <location evidence="3">Cell projection</location>
        <location evidence="3">Dendrite</location>
    </subcellularLocation>
    <subcellularLocation>
        <location evidence="4">Cytoplasm</location>
    </subcellularLocation>
    <subcellularLocation>
        <location evidence="2">Mitochondrion</location>
    </subcellularLocation>
    <subcellularLocation>
        <location evidence="1">Nucleus</location>
    </subcellularLocation>
</comment>
<gene>
    <name evidence="20" type="primary">LOC110989005</name>
</gene>
<feature type="compositionally biased region" description="Acidic residues" evidence="18">
    <location>
        <begin position="358"/>
        <end position="367"/>
    </location>
</feature>
<dbReference type="AlphaFoldDB" id="A0A8B7ZT41"/>
<evidence type="ECO:0000256" key="18">
    <source>
        <dbReference type="SAM" id="MobiDB-lite"/>
    </source>
</evidence>
<evidence type="ECO:0000256" key="4">
    <source>
        <dbReference type="ARBA" id="ARBA00004496"/>
    </source>
</evidence>
<dbReference type="InterPro" id="IPR004127">
    <property type="entry name" value="Prefoldin_subunit_alpha"/>
</dbReference>
<dbReference type="KEGG" id="aplc:110989005"/>
<evidence type="ECO:0000256" key="7">
    <source>
        <dbReference type="ARBA" id="ARBA00022553"/>
    </source>
</evidence>
<dbReference type="GO" id="GO:0003714">
    <property type="term" value="F:transcription corepressor activity"/>
    <property type="evidence" value="ECO:0007669"/>
    <property type="project" value="TreeGrafter"/>
</dbReference>
<keyword evidence="5" id="KW-0963">Cytoplasm</keyword>
<dbReference type="GO" id="GO:0003682">
    <property type="term" value="F:chromatin binding"/>
    <property type="evidence" value="ECO:0007669"/>
    <property type="project" value="TreeGrafter"/>
</dbReference>
<evidence type="ECO:0000256" key="6">
    <source>
        <dbReference type="ARBA" id="ARBA00022491"/>
    </source>
</evidence>
<evidence type="ECO:0000256" key="13">
    <source>
        <dbReference type="ARBA" id="ARBA00038295"/>
    </source>
</evidence>
<keyword evidence="10" id="KW-0804">Transcription</keyword>
<dbReference type="InterPro" id="IPR009053">
    <property type="entry name" value="Prefoldin"/>
</dbReference>
<dbReference type="Proteomes" id="UP000694845">
    <property type="component" value="Unplaced"/>
</dbReference>
<evidence type="ECO:0000256" key="9">
    <source>
        <dbReference type="ARBA" id="ARBA00023128"/>
    </source>
</evidence>
<reference evidence="20" key="1">
    <citation type="submission" date="2025-08" db="UniProtKB">
        <authorList>
            <consortium name="RefSeq"/>
        </authorList>
    </citation>
    <scope>IDENTIFICATION</scope>
</reference>
<sequence length="528" mass="58839">MTMGAAIFTICIPCLSLYSIGLFIVGIRFCPIREGVVLHAHTTTVSCYLQRIKSFVTERSAMDPAHVSRLKEEQEHSLEETLVRIKKWKKFIDDYTALQDRLRTLPDKVTHNIMVPFGPVAFIPGHIVHTNEIMVLLGDNWFAERSAKQACEIIDRRKDHLKSMLSDLAKQRHLLESRLGFTSELKDMSENKGDLVDIREEYDPEKEAKWREERKKKRRDAAALSRQRKSQGESDPSSREASLEALPIQRDDAQSELQSQTSSGGSSLGQVTEGGEGAAGSKHRDPEMTEEEIWASGVRGFMTEEELWARLDELEQQEEELDELALMSDGEEDQTNDSTDEQHPRVNQGRHVRWCDEGNSDNEENESDSQGKPPTITFKHTQEPDADDKVSSESAAPPNPTEVSTAVMSPADIYKQYTSLAAPSPDGGTPVIVTTPQHNQPLKSILKTSVKPTSVRAVESEEGTETKETKTPVILPAPLSAFSGQVTERPRASASQDAAATIPPDAKDPKAAPPKRVSHFKAARQQRR</sequence>
<feature type="compositionally biased region" description="Basic and acidic residues" evidence="18">
    <location>
        <begin position="230"/>
        <end position="242"/>
    </location>
</feature>
<evidence type="ECO:0000256" key="10">
    <source>
        <dbReference type="ARBA" id="ARBA00023163"/>
    </source>
</evidence>
<evidence type="ECO:0000256" key="16">
    <source>
        <dbReference type="ARBA" id="ARBA00078910"/>
    </source>
</evidence>
<dbReference type="GeneID" id="110989005"/>
<comment type="similarity">
    <text evidence="13">Belongs to the RNA polymerase II subunit 5-mediating protein family.</text>
</comment>
<keyword evidence="7" id="KW-0597">Phosphoprotein</keyword>
<keyword evidence="11" id="KW-0539">Nucleus</keyword>
<evidence type="ECO:0000256" key="12">
    <source>
        <dbReference type="ARBA" id="ARBA00023273"/>
    </source>
</evidence>
<dbReference type="GO" id="GO:0019212">
    <property type="term" value="F:phosphatase inhibitor activity"/>
    <property type="evidence" value="ECO:0007669"/>
    <property type="project" value="TreeGrafter"/>
</dbReference>
<keyword evidence="8" id="KW-0805">Transcription regulation</keyword>
<evidence type="ECO:0000313" key="20">
    <source>
        <dbReference type="RefSeq" id="XP_022108748.1"/>
    </source>
</evidence>
<feature type="compositionally biased region" description="Low complexity" evidence="18">
    <location>
        <begin position="255"/>
        <end position="270"/>
    </location>
</feature>
<dbReference type="PANTHER" id="PTHR15111">
    <property type="entry name" value="RNA POLYMERASE II SUBUNIT 5-MEDIATING PROTEIN NNX3"/>
    <property type="match status" value="1"/>
</dbReference>
<dbReference type="RefSeq" id="XP_022108748.1">
    <property type="nucleotide sequence ID" value="XM_022253056.1"/>
</dbReference>
<evidence type="ECO:0000256" key="8">
    <source>
        <dbReference type="ARBA" id="ARBA00023015"/>
    </source>
</evidence>
<dbReference type="CDD" id="cd23159">
    <property type="entry name" value="Prefoldin_URI1"/>
    <property type="match status" value="1"/>
</dbReference>
<proteinExistence type="inferred from homology"/>
<name>A0A8B7ZT41_ACAPL</name>